<dbReference type="EC" id="1.3.1.76" evidence="2"/>
<dbReference type="EMBL" id="JAAZWO010000007">
    <property type="protein sequence ID" value="MBC2397771.1"/>
    <property type="molecule type" value="Genomic_DNA"/>
</dbReference>
<sequence length="219" mass="25298">MSEYNRKDILSNGLDYTLLSLISDKIKVLIVGGGRAGFIKAKTFSKKGCILTVVSKEFCEDFASISHLSNVKLIKEEYKKEYILNNHLVVIAINDEKVNKLIKTHCDKISKLYLDCTDFKEGLCVMPCQRDTEFISFGINTKGGSPKTSRYLAEKVKGSLREYDSFVQYSYSLRNKIKYVDDKDKIMEFVSSDDFYFFYKKNIHKSVLKMFYPTAESYF</sequence>
<accession>A0A923EAN7</accession>
<evidence type="ECO:0000256" key="2">
    <source>
        <dbReference type="ARBA" id="ARBA00012400"/>
    </source>
</evidence>
<dbReference type="Proteomes" id="UP000563151">
    <property type="component" value="Unassembled WGS sequence"/>
</dbReference>
<evidence type="ECO:0000256" key="4">
    <source>
        <dbReference type="ARBA" id="ARBA00023027"/>
    </source>
</evidence>
<dbReference type="AlphaFoldDB" id="A0A923EAN7"/>
<dbReference type="RefSeq" id="WP_035151006.1">
    <property type="nucleotide sequence ID" value="NZ_JAAZWO010000007.1"/>
</dbReference>
<reference evidence="6 7" key="1">
    <citation type="submission" date="2020-04" db="EMBL/GenBank/DDBJ databases">
        <title>Genomic insights into acetone-butanol-ethanol (ABE) fermentation by sequencing solventogenic clostridia strains.</title>
        <authorList>
            <person name="Brown S."/>
        </authorList>
    </citation>
    <scope>NUCLEOTIDE SEQUENCE [LARGE SCALE GENOMIC DNA]</scope>
    <source>
        <strain evidence="6 7">DJ011</strain>
    </source>
</reference>
<dbReference type="GO" id="GO:0019354">
    <property type="term" value="P:siroheme biosynthetic process"/>
    <property type="evidence" value="ECO:0007669"/>
    <property type="project" value="InterPro"/>
</dbReference>
<dbReference type="Pfam" id="PF13241">
    <property type="entry name" value="NAD_binding_7"/>
    <property type="match status" value="1"/>
</dbReference>
<proteinExistence type="predicted"/>
<dbReference type="NCBIfam" id="NF004045">
    <property type="entry name" value="PRK05562.1"/>
    <property type="match status" value="1"/>
</dbReference>
<evidence type="ECO:0000313" key="6">
    <source>
        <dbReference type="EMBL" id="MBC2397771.1"/>
    </source>
</evidence>
<organism evidence="6 7">
    <name type="scientific">Clostridium tetanomorphum</name>
    <dbReference type="NCBI Taxonomy" id="1553"/>
    <lineage>
        <taxon>Bacteria</taxon>
        <taxon>Bacillati</taxon>
        <taxon>Bacillota</taxon>
        <taxon>Clostridia</taxon>
        <taxon>Eubacteriales</taxon>
        <taxon>Clostridiaceae</taxon>
        <taxon>Clostridium</taxon>
    </lineage>
</organism>
<protein>
    <recommendedName>
        <fullName evidence="2">precorrin-2 dehydrogenase</fullName>
        <ecNumber evidence="2">1.3.1.76</ecNumber>
    </recommendedName>
</protein>
<comment type="caution">
    <text evidence="6">The sequence shown here is derived from an EMBL/GenBank/DDBJ whole genome shotgun (WGS) entry which is preliminary data.</text>
</comment>
<keyword evidence="5" id="KW-0627">Porphyrin biosynthesis</keyword>
<keyword evidence="3" id="KW-0560">Oxidoreductase</keyword>
<evidence type="ECO:0000256" key="3">
    <source>
        <dbReference type="ARBA" id="ARBA00023002"/>
    </source>
</evidence>
<dbReference type="GO" id="GO:0004325">
    <property type="term" value="F:ferrochelatase activity"/>
    <property type="evidence" value="ECO:0007669"/>
    <property type="project" value="InterPro"/>
</dbReference>
<dbReference type="Gene3D" id="3.40.50.720">
    <property type="entry name" value="NAD(P)-binding Rossmann-like Domain"/>
    <property type="match status" value="1"/>
</dbReference>
<dbReference type="PANTHER" id="PTHR35330">
    <property type="entry name" value="SIROHEME BIOSYNTHESIS PROTEIN MET8"/>
    <property type="match status" value="1"/>
</dbReference>
<gene>
    <name evidence="6" type="ORF">HGG79_08285</name>
</gene>
<dbReference type="PANTHER" id="PTHR35330:SF1">
    <property type="entry name" value="SIROHEME BIOSYNTHESIS PROTEIN MET8"/>
    <property type="match status" value="1"/>
</dbReference>
<dbReference type="InterPro" id="IPR028161">
    <property type="entry name" value="Met8-like"/>
</dbReference>
<evidence type="ECO:0000256" key="1">
    <source>
        <dbReference type="ARBA" id="ARBA00005010"/>
    </source>
</evidence>
<evidence type="ECO:0000256" key="5">
    <source>
        <dbReference type="ARBA" id="ARBA00023244"/>
    </source>
</evidence>
<comment type="pathway">
    <text evidence="1">Porphyrin-containing compound metabolism; siroheme biosynthesis; sirohydrochlorin from precorrin-2: step 1/1.</text>
</comment>
<keyword evidence="4" id="KW-0520">NAD</keyword>
<dbReference type="GO" id="GO:0043115">
    <property type="term" value="F:precorrin-2 dehydrogenase activity"/>
    <property type="evidence" value="ECO:0007669"/>
    <property type="project" value="UniProtKB-EC"/>
</dbReference>
<name>A0A923EAN7_CLOTT</name>
<evidence type="ECO:0000313" key="7">
    <source>
        <dbReference type="Proteomes" id="UP000563151"/>
    </source>
</evidence>
<dbReference type="SUPFAM" id="SSF51735">
    <property type="entry name" value="NAD(P)-binding Rossmann-fold domains"/>
    <property type="match status" value="1"/>
</dbReference>
<dbReference type="InterPro" id="IPR036291">
    <property type="entry name" value="NAD(P)-bd_dom_sf"/>
</dbReference>
<keyword evidence="7" id="KW-1185">Reference proteome</keyword>
<dbReference type="SUPFAM" id="SSF75615">
    <property type="entry name" value="Siroheme synthase middle domains-like"/>
    <property type="match status" value="1"/>
</dbReference>